<dbReference type="InterPro" id="IPR017871">
    <property type="entry name" value="ABC_transporter-like_CS"/>
</dbReference>
<dbReference type="Proteomes" id="UP001203880">
    <property type="component" value="Unassembled WGS sequence"/>
</dbReference>
<dbReference type="InterPro" id="IPR003593">
    <property type="entry name" value="AAA+_ATPase"/>
</dbReference>
<comment type="subunit">
    <text evidence="7">The complex is composed of two ATP-binding proteins (PotA), two transmembrane proteins (PotB and PotC) and a solute-binding protein (PotD).</text>
</comment>
<dbReference type="EC" id="7.6.2.11" evidence="7"/>
<dbReference type="PROSITE" id="PS50893">
    <property type="entry name" value="ABC_TRANSPORTER_2"/>
    <property type="match status" value="1"/>
</dbReference>
<keyword evidence="10" id="KW-1185">Reference proteome</keyword>
<evidence type="ECO:0000256" key="6">
    <source>
        <dbReference type="ARBA" id="ARBA00023136"/>
    </source>
</evidence>
<feature type="domain" description="ABC transporter" evidence="8">
    <location>
        <begin position="9"/>
        <end position="240"/>
    </location>
</feature>
<dbReference type="SUPFAM" id="SSF50331">
    <property type="entry name" value="MOP-like"/>
    <property type="match status" value="1"/>
</dbReference>
<keyword evidence="3 7" id="KW-0547">Nucleotide-binding</keyword>
<evidence type="ECO:0000256" key="1">
    <source>
        <dbReference type="ARBA" id="ARBA00022448"/>
    </source>
</evidence>
<dbReference type="PANTHER" id="PTHR42781:SF6">
    <property type="entry name" value="SPERMIDINE_PUTRESCINE IMPORT ATP-BINDING PROTEIN POTA"/>
    <property type="match status" value="1"/>
</dbReference>
<dbReference type="InterPro" id="IPR013611">
    <property type="entry name" value="Transp-assoc_OB_typ2"/>
</dbReference>
<gene>
    <name evidence="7" type="primary">potA</name>
    <name evidence="9" type="ORF">M3P21_11585</name>
</gene>
<evidence type="ECO:0000313" key="9">
    <source>
        <dbReference type="EMBL" id="MCL6284167.1"/>
    </source>
</evidence>
<protein>
    <recommendedName>
        <fullName evidence="7">Spermidine/putrescine import ATP-binding protein PotA</fullName>
        <ecNumber evidence="7">7.6.2.11</ecNumber>
    </recommendedName>
</protein>
<evidence type="ECO:0000256" key="2">
    <source>
        <dbReference type="ARBA" id="ARBA00022475"/>
    </source>
</evidence>
<dbReference type="RefSeq" id="WP_249710152.1">
    <property type="nucleotide sequence ID" value="NZ_JAMFMB010000013.1"/>
</dbReference>
<comment type="function">
    <text evidence="7">Part of the ABC transporter complex PotABCD involved in spermidine/putrescine import. Responsible for energy coupling to the transport system.</text>
</comment>
<keyword evidence="1 7" id="KW-0813">Transport</keyword>
<dbReference type="Gene3D" id="2.40.50.100">
    <property type="match status" value="1"/>
</dbReference>
<dbReference type="InterPro" id="IPR027417">
    <property type="entry name" value="P-loop_NTPase"/>
</dbReference>
<dbReference type="SMART" id="SM00382">
    <property type="entry name" value="AAA"/>
    <property type="match status" value="1"/>
</dbReference>
<dbReference type="EMBL" id="JAMFMB010000013">
    <property type="protein sequence ID" value="MCL6284167.1"/>
    <property type="molecule type" value="Genomic_DNA"/>
</dbReference>
<sequence>MAKPQDAFVRFENVQKSYDGKTLVIKDLNLDIFKGEFVSLLGPSGSGKTTALMLLAGFEPPTKGTIHLDGRLLNSVPAYHRNIGLVFQNYALFPHLTVQENIAYPLRVRGAPKTEVIDRSRKMLDMVRLSGFGGRYPNQLSGGQQQRVAVARSLVFDPALVLMDEPLGALDKKLREEMQLEIRHIHEQIGITVVFVTHDQDEALTMSDRVAVFDQGRIQQVDYPAELYERPGNKFVASFVGETNMLSGTFEGQEGGVAKVRLNNGALMAASRIDEVVIGARVAVSVRPERIRLHQTEGVGRVAAHHVETIYSGANSKLVLSIGNGERVKTIVSAVEMAELSDQASAIYLSIDPADARMFSAQA</sequence>
<evidence type="ECO:0000313" key="10">
    <source>
        <dbReference type="Proteomes" id="UP001203880"/>
    </source>
</evidence>
<dbReference type="InterPro" id="IPR008995">
    <property type="entry name" value="Mo/tungstate-bd_C_term_dom"/>
</dbReference>
<dbReference type="NCBIfam" id="TIGR01187">
    <property type="entry name" value="potA"/>
    <property type="match status" value="1"/>
</dbReference>
<organism evidence="9 10">
    <name type="scientific">Ruegeria spongiae</name>
    <dbReference type="NCBI Taxonomy" id="2942209"/>
    <lineage>
        <taxon>Bacteria</taxon>
        <taxon>Pseudomonadati</taxon>
        <taxon>Pseudomonadota</taxon>
        <taxon>Alphaproteobacteria</taxon>
        <taxon>Rhodobacterales</taxon>
        <taxon>Roseobacteraceae</taxon>
        <taxon>Ruegeria</taxon>
    </lineage>
</organism>
<comment type="catalytic activity">
    <reaction evidence="7">
        <text>ATP + H2O + polyamine-[polyamine-binding protein]Side 1 = ADP + phosphate + polyamineSide 2 + [polyamine-binding protein]Side 1.</text>
        <dbReference type="EC" id="7.6.2.11"/>
    </reaction>
</comment>
<name>A0ABT0Q2Y9_9RHOB</name>
<evidence type="ECO:0000259" key="8">
    <source>
        <dbReference type="PROSITE" id="PS50893"/>
    </source>
</evidence>
<keyword evidence="4 7" id="KW-0067">ATP-binding</keyword>
<dbReference type="InterPro" id="IPR005893">
    <property type="entry name" value="PotA-like"/>
</dbReference>
<evidence type="ECO:0000256" key="5">
    <source>
        <dbReference type="ARBA" id="ARBA00022967"/>
    </source>
</evidence>
<evidence type="ECO:0000256" key="3">
    <source>
        <dbReference type="ARBA" id="ARBA00022741"/>
    </source>
</evidence>
<dbReference type="Pfam" id="PF08402">
    <property type="entry name" value="TOBE_2"/>
    <property type="match status" value="1"/>
</dbReference>
<dbReference type="InterPro" id="IPR003439">
    <property type="entry name" value="ABC_transporter-like_ATP-bd"/>
</dbReference>
<dbReference type="GO" id="GO:0005524">
    <property type="term" value="F:ATP binding"/>
    <property type="evidence" value="ECO:0007669"/>
    <property type="project" value="UniProtKB-KW"/>
</dbReference>
<proteinExistence type="inferred from homology"/>
<evidence type="ECO:0000256" key="7">
    <source>
        <dbReference type="RuleBase" id="RU364083"/>
    </source>
</evidence>
<dbReference type="SUPFAM" id="SSF52540">
    <property type="entry name" value="P-loop containing nucleoside triphosphate hydrolases"/>
    <property type="match status" value="1"/>
</dbReference>
<comment type="similarity">
    <text evidence="7">Belongs to the ABC transporter superfamily. Spermidine/putrescine importer (TC 3.A.1.11.1) family.</text>
</comment>
<dbReference type="InterPro" id="IPR050093">
    <property type="entry name" value="ABC_SmlMolc_Importer"/>
</dbReference>
<dbReference type="Pfam" id="PF00005">
    <property type="entry name" value="ABC_tran"/>
    <property type="match status" value="1"/>
</dbReference>
<comment type="caution">
    <text evidence="9">The sequence shown here is derived from an EMBL/GenBank/DDBJ whole genome shotgun (WGS) entry which is preliminary data.</text>
</comment>
<dbReference type="PROSITE" id="PS00211">
    <property type="entry name" value="ABC_TRANSPORTER_1"/>
    <property type="match status" value="1"/>
</dbReference>
<evidence type="ECO:0000256" key="4">
    <source>
        <dbReference type="ARBA" id="ARBA00022840"/>
    </source>
</evidence>
<keyword evidence="5 7" id="KW-1278">Translocase</keyword>
<dbReference type="Gene3D" id="3.40.50.300">
    <property type="entry name" value="P-loop containing nucleotide triphosphate hydrolases"/>
    <property type="match status" value="1"/>
</dbReference>
<keyword evidence="6 7" id="KW-0472">Membrane</keyword>
<dbReference type="PANTHER" id="PTHR42781">
    <property type="entry name" value="SPERMIDINE/PUTRESCINE IMPORT ATP-BINDING PROTEIN POTA"/>
    <property type="match status" value="1"/>
</dbReference>
<accession>A0ABT0Q2Y9</accession>
<keyword evidence="2 7" id="KW-1003">Cell membrane</keyword>
<reference evidence="9" key="1">
    <citation type="submission" date="2022-05" db="EMBL/GenBank/DDBJ databases">
        <authorList>
            <person name="Park J.-S."/>
        </authorList>
    </citation>
    <scope>NUCLEOTIDE SEQUENCE</scope>
    <source>
        <strain evidence="9">2012CJ41-6</strain>
    </source>
</reference>